<sequence length="78" mass="8586">MAARLVIKITTQDIGSRITTRRRVPGGFRDAVGVLESWEGGVLAVRRRDGTLVEIPEDTLVAAKVVPAAPPRPERRQR</sequence>
<dbReference type="OrthoDB" id="9775595at2"/>
<evidence type="ECO:0000313" key="3">
    <source>
        <dbReference type="Proteomes" id="UP000198953"/>
    </source>
</evidence>
<keyword evidence="3" id="KW-1185">Reference proteome</keyword>
<feature type="domain" description="Histone acetyltransferase Rv0428c-like SH3" evidence="1">
    <location>
        <begin position="13"/>
        <end position="64"/>
    </location>
</feature>
<dbReference type="Proteomes" id="UP000198953">
    <property type="component" value="Unassembled WGS sequence"/>
</dbReference>
<organism evidence="2 3">
    <name type="scientific">Nonomuraea pusilla</name>
    <dbReference type="NCBI Taxonomy" id="46177"/>
    <lineage>
        <taxon>Bacteria</taxon>
        <taxon>Bacillati</taxon>
        <taxon>Actinomycetota</taxon>
        <taxon>Actinomycetes</taxon>
        <taxon>Streptosporangiales</taxon>
        <taxon>Streptosporangiaceae</taxon>
        <taxon>Nonomuraea</taxon>
    </lineage>
</organism>
<dbReference type="Pfam" id="PF24551">
    <property type="entry name" value="SH3_Rv0428c"/>
    <property type="match status" value="1"/>
</dbReference>
<dbReference type="EMBL" id="FOBF01000001">
    <property type="protein sequence ID" value="SEK43535.1"/>
    <property type="molecule type" value="Genomic_DNA"/>
</dbReference>
<reference evidence="2 3" key="1">
    <citation type="submission" date="2016-10" db="EMBL/GenBank/DDBJ databases">
        <authorList>
            <person name="de Groot N.N."/>
        </authorList>
    </citation>
    <scope>NUCLEOTIDE SEQUENCE [LARGE SCALE GENOMIC DNA]</scope>
    <source>
        <strain evidence="2 3">DSM 43357</strain>
    </source>
</reference>
<dbReference type="InterPro" id="IPR056934">
    <property type="entry name" value="SH3_Rv0428c"/>
</dbReference>
<name>A0A1H7H5Z4_9ACTN</name>
<accession>A0A1H7H5Z4</accession>
<proteinExistence type="predicted"/>
<gene>
    <name evidence="2" type="ORF">SAMN05660976_00542</name>
</gene>
<dbReference type="STRING" id="46177.SAMN05660976_00542"/>
<evidence type="ECO:0000313" key="2">
    <source>
        <dbReference type="EMBL" id="SEK43535.1"/>
    </source>
</evidence>
<evidence type="ECO:0000259" key="1">
    <source>
        <dbReference type="Pfam" id="PF24551"/>
    </source>
</evidence>
<dbReference type="AlphaFoldDB" id="A0A1H7H5Z4"/>
<protein>
    <recommendedName>
        <fullName evidence="1">Histone acetyltransferase Rv0428c-like SH3 domain-containing protein</fullName>
    </recommendedName>
</protein>
<dbReference type="RefSeq" id="WP_091097950.1">
    <property type="nucleotide sequence ID" value="NZ_JBEORD010000006.1"/>
</dbReference>